<feature type="non-terminal residue" evidence="2">
    <location>
        <position position="1"/>
    </location>
</feature>
<dbReference type="OMA" id="NWDENTF"/>
<feature type="domain" description="Actin-fragmin kinase catalytic" evidence="1">
    <location>
        <begin position="3"/>
        <end position="266"/>
    </location>
</feature>
<dbReference type="PANTHER" id="PTHR38737:SF2">
    <property type="entry name" value="ACTIN-FRAGMIN KINASE DDB_G0268748-RELATED"/>
    <property type="match status" value="1"/>
</dbReference>
<sequence>NINQYSNIINIEWNNIQTIEKLDYGDSNYYLLVTFFNENKNIINKVLLKTSSTIAQEVYASVLENILKLPIPAMRLLDFSMDEYFDMSRNLLNCSTNDQGLNEFIKYEILDKSFILVMEYRENGKRFNELNHKEYFSGKKGEKKYRQLGRIMAFELFCNSFFRASPSNWDENTFFSNLIFYESPSKNGWYFSLINSNIICLSNSIFTSVYRDHINKIKLFLFSIFQNPNSESTQLKLMKDHLNKYLNIYLTSSSSVYIQKGIAKGIKSMVKSLSLPILEDTKEKLKGIVKMDNNNIWKKGIDSIYCPFLLDVLDEIALEYSTNYREKTYFVK</sequence>
<evidence type="ECO:0000313" key="3">
    <source>
        <dbReference type="Proteomes" id="UP000001064"/>
    </source>
</evidence>
<dbReference type="CDD" id="cd05124">
    <property type="entry name" value="AFK"/>
    <property type="match status" value="1"/>
</dbReference>
<reference evidence="3" key="1">
    <citation type="journal article" date="2011" name="Genome Biol.">
        <title>Comparative genomics of the social amoebae Dictyostelium discoideum and Dictyostelium purpureum.</title>
        <authorList>
            <consortium name="US DOE Joint Genome Institute (JGI-PGF)"/>
            <person name="Sucgang R."/>
            <person name="Kuo A."/>
            <person name="Tian X."/>
            <person name="Salerno W."/>
            <person name="Parikh A."/>
            <person name="Feasley C.L."/>
            <person name="Dalin E."/>
            <person name="Tu H."/>
            <person name="Huang E."/>
            <person name="Barry K."/>
            <person name="Lindquist E."/>
            <person name="Shapiro H."/>
            <person name="Bruce D."/>
            <person name="Schmutz J."/>
            <person name="Salamov A."/>
            <person name="Fey P."/>
            <person name="Gaudet P."/>
            <person name="Anjard C."/>
            <person name="Babu M.M."/>
            <person name="Basu S."/>
            <person name="Bushmanova Y."/>
            <person name="van der Wel H."/>
            <person name="Katoh-Kurasawa M."/>
            <person name="Dinh C."/>
            <person name="Coutinho P.M."/>
            <person name="Saito T."/>
            <person name="Elias M."/>
            <person name="Schaap P."/>
            <person name="Kay R.R."/>
            <person name="Henrissat B."/>
            <person name="Eichinger L."/>
            <person name="Rivero F."/>
            <person name="Putnam N.H."/>
            <person name="West C.M."/>
            <person name="Loomis W.F."/>
            <person name="Chisholm R.L."/>
            <person name="Shaulsky G."/>
            <person name="Strassmann J.E."/>
            <person name="Queller D.C."/>
            <person name="Kuspa A."/>
            <person name="Grigoriev I.V."/>
        </authorList>
    </citation>
    <scope>NUCLEOTIDE SEQUENCE [LARGE SCALE GENOMIC DNA]</scope>
    <source>
        <strain evidence="3">QSDP1</strain>
    </source>
</reference>
<dbReference type="GeneID" id="10505446"/>
<feature type="non-terminal residue" evidence="2">
    <location>
        <position position="332"/>
    </location>
</feature>
<organism evidence="2 3">
    <name type="scientific">Dictyostelium purpureum</name>
    <name type="common">Slime mold</name>
    <dbReference type="NCBI Taxonomy" id="5786"/>
    <lineage>
        <taxon>Eukaryota</taxon>
        <taxon>Amoebozoa</taxon>
        <taxon>Evosea</taxon>
        <taxon>Eumycetozoa</taxon>
        <taxon>Dictyostelia</taxon>
        <taxon>Dictyosteliales</taxon>
        <taxon>Dictyosteliaceae</taxon>
        <taxon>Dictyostelium</taxon>
    </lineage>
</organism>
<dbReference type="InParanoid" id="F0ZWA7"/>
<accession>F0ZWA7</accession>
<dbReference type="InterPro" id="IPR036940">
    <property type="entry name" value="PI3/4_kinase_cat_sf"/>
</dbReference>
<dbReference type="EMBL" id="GL871231">
    <property type="protein sequence ID" value="EGC31775.1"/>
    <property type="molecule type" value="Genomic_DNA"/>
</dbReference>
<dbReference type="RefSeq" id="XP_003291698.1">
    <property type="nucleotide sequence ID" value="XM_003291650.1"/>
</dbReference>
<evidence type="ECO:0000313" key="2">
    <source>
        <dbReference type="EMBL" id="EGC31775.1"/>
    </source>
</evidence>
<evidence type="ECO:0000259" key="1">
    <source>
        <dbReference type="Pfam" id="PF09192"/>
    </source>
</evidence>
<dbReference type="Gene3D" id="3.30.1010.10">
    <property type="entry name" value="Phosphatidylinositol 3-kinase Catalytic Subunit, Chain A, domain 4"/>
    <property type="match status" value="1"/>
</dbReference>
<gene>
    <name evidence="2" type="ORF">DICPUDRAFT_7275</name>
</gene>
<dbReference type="eggNOG" id="ENOG502RDNC">
    <property type="taxonomic scope" value="Eukaryota"/>
</dbReference>
<dbReference type="OrthoDB" id="17745at2759"/>
<dbReference type="KEGG" id="dpp:DICPUDRAFT_7275"/>
<name>F0ZWA7_DICPU</name>
<dbReference type="Pfam" id="PF09192">
    <property type="entry name" value="Act-Frag_cataly"/>
    <property type="match status" value="1"/>
</dbReference>
<dbReference type="InterPro" id="IPR011009">
    <property type="entry name" value="Kinase-like_dom_sf"/>
</dbReference>
<dbReference type="InterPro" id="IPR037469">
    <property type="entry name" value="Put_AFK"/>
</dbReference>
<keyword evidence="3" id="KW-1185">Reference proteome</keyword>
<dbReference type="SUPFAM" id="SSF56112">
    <property type="entry name" value="Protein kinase-like (PK-like)"/>
    <property type="match status" value="1"/>
</dbReference>
<dbReference type="AlphaFoldDB" id="F0ZWA7"/>
<dbReference type="VEuPathDB" id="AmoebaDB:DICPUDRAFT_7275"/>
<dbReference type="InterPro" id="IPR015275">
    <property type="entry name" value="Actin-fragmin_kin_cat_dom"/>
</dbReference>
<dbReference type="Gene3D" id="1.10.1070.11">
    <property type="entry name" value="Phosphatidylinositol 3-/4-kinase, catalytic domain"/>
    <property type="match status" value="1"/>
</dbReference>
<dbReference type="Proteomes" id="UP000001064">
    <property type="component" value="Unassembled WGS sequence"/>
</dbReference>
<dbReference type="PANTHER" id="PTHR38737">
    <property type="entry name" value="ACTIN-FRAGMIN KINASE DDB_G0279609-RELATED"/>
    <property type="match status" value="1"/>
</dbReference>
<protein>
    <recommendedName>
        <fullName evidence="1">Actin-fragmin kinase catalytic domain-containing protein</fullName>
    </recommendedName>
</protein>
<proteinExistence type="predicted"/>